<evidence type="ECO:0000313" key="6">
    <source>
        <dbReference type="EMBL" id="GGP20155.1"/>
    </source>
</evidence>
<sequence length="188" mass="19911">MAAQLSTREEVVDTLMQVFRDHGYDGASLSILSEATGLGRSSLYHYFPNGKADMGAAVLVRASEFVRQNMLAPLQEEGDPQARIARFASALDTFYSGGKSACLTNVFAVGEAGELFGQRLGERLQLLIDALAGVACDGGLTEAEAQRRAEDVVISVHGALVVSHALDDTATFRRIVAELPGRLLGGAA</sequence>
<dbReference type="Proteomes" id="UP000637267">
    <property type="component" value="Unassembled WGS sequence"/>
</dbReference>
<name>A0ABQ2P7Z9_9NEIS</name>
<dbReference type="SUPFAM" id="SSF48498">
    <property type="entry name" value="Tetracyclin repressor-like, C-terminal domain"/>
    <property type="match status" value="1"/>
</dbReference>
<keyword evidence="3" id="KW-0804">Transcription</keyword>
<dbReference type="RefSeq" id="WP_188703559.1">
    <property type="nucleotide sequence ID" value="NZ_BMLX01000002.1"/>
</dbReference>
<accession>A0ABQ2P7Z9</accession>
<organism evidence="6 7">
    <name type="scientific">Silvimonas iriomotensis</name>
    <dbReference type="NCBI Taxonomy" id="449662"/>
    <lineage>
        <taxon>Bacteria</taxon>
        <taxon>Pseudomonadati</taxon>
        <taxon>Pseudomonadota</taxon>
        <taxon>Betaproteobacteria</taxon>
        <taxon>Neisseriales</taxon>
        <taxon>Chitinibacteraceae</taxon>
        <taxon>Silvimonas</taxon>
    </lineage>
</organism>
<dbReference type="EMBL" id="BMLX01000002">
    <property type="protein sequence ID" value="GGP20155.1"/>
    <property type="molecule type" value="Genomic_DNA"/>
</dbReference>
<keyword evidence="1" id="KW-0805">Transcription regulation</keyword>
<comment type="caution">
    <text evidence="6">The sequence shown here is derived from an EMBL/GenBank/DDBJ whole genome shotgun (WGS) entry which is preliminary data.</text>
</comment>
<evidence type="ECO:0000256" key="1">
    <source>
        <dbReference type="ARBA" id="ARBA00023015"/>
    </source>
</evidence>
<keyword evidence="7" id="KW-1185">Reference proteome</keyword>
<proteinExistence type="predicted"/>
<dbReference type="InterPro" id="IPR009057">
    <property type="entry name" value="Homeodomain-like_sf"/>
</dbReference>
<reference evidence="7" key="1">
    <citation type="journal article" date="2019" name="Int. J. Syst. Evol. Microbiol.">
        <title>The Global Catalogue of Microorganisms (GCM) 10K type strain sequencing project: providing services to taxonomists for standard genome sequencing and annotation.</title>
        <authorList>
            <consortium name="The Broad Institute Genomics Platform"/>
            <consortium name="The Broad Institute Genome Sequencing Center for Infectious Disease"/>
            <person name="Wu L."/>
            <person name="Ma J."/>
        </authorList>
    </citation>
    <scope>NUCLEOTIDE SEQUENCE [LARGE SCALE GENOMIC DNA]</scope>
    <source>
        <strain evidence="7">CGMCC 1.8859</strain>
    </source>
</reference>
<gene>
    <name evidence="6" type="ORF">GCM10010970_13820</name>
</gene>
<dbReference type="Gene3D" id="1.10.357.10">
    <property type="entry name" value="Tetracycline Repressor, domain 2"/>
    <property type="match status" value="1"/>
</dbReference>
<protein>
    <submittedName>
        <fullName evidence="6">TetR family transcriptional regulator</fullName>
    </submittedName>
</protein>
<evidence type="ECO:0000256" key="3">
    <source>
        <dbReference type="ARBA" id="ARBA00023163"/>
    </source>
</evidence>
<evidence type="ECO:0000256" key="2">
    <source>
        <dbReference type="ARBA" id="ARBA00023125"/>
    </source>
</evidence>
<evidence type="ECO:0000313" key="7">
    <source>
        <dbReference type="Proteomes" id="UP000637267"/>
    </source>
</evidence>
<evidence type="ECO:0000259" key="5">
    <source>
        <dbReference type="PROSITE" id="PS50977"/>
    </source>
</evidence>
<evidence type="ECO:0000256" key="4">
    <source>
        <dbReference type="PROSITE-ProRule" id="PRU00335"/>
    </source>
</evidence>
<dbReference type="SUPFAM" id="SSF46689">
    <property type="entry name" value="Homeodomain-like"/>
    <property type="match status" value="1"/>
</dbReference>
<feature type="domain" description="HTH tetR-type" evidence="5">
    <location>
        <begin position="5"/>
        <end position="65"/>
    </location>
</feature>
<dbReference type="PANTHER" id="PTHR47506">
    <property type="entry name" value="TRANSCRIPTIONAL REGULATORY PROTEIN"/>
    <property type="match status" value="1"/>
</dbReference>
<dbReference type="InterPro" id="IPR001647">
    <property type="entry name" value="HTH_TetR"/>
</dbReference>
<dbReference type="InterPro" id="IPR036271">
    <property type="entry name" value="Tet_transcr_reg_TetR-rel_C_sf"/>
</dbReference>
<keyword evidence="2 4" id="KW-0238">DNA-binding</keyword>
<feature type="DNA-binding region" description="H-T-H motif" evidence="4">
    <location>
        <begin position="28"/>
        <end position="47"/>
    </location>
</feature>
<dbReference type="PANTHER" id="PTHR47506:SF1">
    <property type="entry name" value="HTH-TYPE TRANSCRIPTIONAL REGULATOR YJDC"/>
    <property type="match status" value="1"/>
</dbReference>
<dbReference type="Pfam" id="PF00440">
    <property type="entry name" value="TetR_N"/>
    <property type="match status" value="1"/>
</dbReference>
<dbReference type="PROSITE" id="PS50977">
    <property type="entry name" value="HTH_TETR_2"/>
    <property type="match status" value="1"/>
</dbReference>